<evidence type="ECO:0000313" key="9">
    <source>
        <dbReference type="EMBL" id="SDP47966.1"/>
    </source>
</evidence>
<evidence type="ECO:0000256" key="1">
    <source>
        <dbReference type="ARBA" id="ARBA00001927"/>
    </source>
</evidence>
<dbReference type="GO" id="GO:0005506">
    <property type="term" value="F:iron ion binding"/>
    <property type="evidence" value="ECO:0007669"/>
    <property type="project" value="UniProtKB-UniRule"/>
</dbReference>
<evidence type="ECO:0000256" key="6">
    <source>
        <dbReference type="ARBA" id="ARBA00023014"/>
    </source>
</evidence>
<keyword evidence="4 8" id="KW-0249">Electron transport</keyword>
<dbReference type="Proteomes" id="UP000199651">
    <property type="component" value="Unassembled WGS sequence"/>
</dbReference>
<name>A0A1H0T326_9PSEU</name>
<accession>A0A1H0T326</accession>
<protein>
    <recommendedName>
        <fullName evidence="8">Ferredoxin</fullName>
    </recommendedName>
</protein>
<reference evidence="10" key="1">
    <citation type="submission" date="2016-10" db="EMBL/GenBank/DDBJ databases">
        <authorList>
            <person name="Varghese N."/>
            <person name="Submissions S."/>
        </authorList>
    </citation>
    <scope>NUCLEOTIDE SEQUENCE [LARGE SCALE GENOMIC DNA]</scope>
    <source>
        <strain evidence="10">IBRC-M 10655</strain>
    </source>
</reference>
<dbReference type="Pfam" id="PF13370">
    <property type="entry name" value="Fer4_13"/>
    <property type="match status" value="1"/>
</dbReference>
<comment type="cofactor">
    <cofactor evidence="1">
        <name>[3Fe-4S] cluster</name>
        <dbReference type="ChEBI" id="CHEBI:21137"/>
    </cofactor>
</comment>
<comment type="function">
    <text evidence="8">Ferredoxins are iron-sulfur proteins that transfer electrons in a wide variety of metabolic reactions.</text>
</comment>
<dbReference type="InterPro" id="IPR051269">
    <property type="entry name" value="Fe-S_cluster_ET"/>
</dbReference>
<organism evidence="9 10">
    <name type="scientific">Actinokineospora alba</name>
    <dbReference type="NCBI Taxonomy" id="504798"/>
    <lineage>
        <taxon>Bacteria</taxon>
        <taxon>Bacillati</taxon>
        <taxon>Actinomycetota</taxon>
        <taxon>Actinomycetes</taxon>
        <taxon>Pseudonocardiales</taxon>
        <taxon>Pseudonocardiaceae</taxon>
        <taxon>Actinokineospora</taxon>
    </lineage>
</organism>
<evidence type="ECO:0000256" key="5">
    <source>
        <dbReference type="ARBA" id="ARBA00023004"/>
    </source>
</evidence>
<evidence type="ECO:0000313" key="10">
    <source>
        <dbReference type="Proteomes" id="UP000199651"/>
    </source>
</evidence>
<keyword evidence="7" id="KW-0003">3Fe-4S</keyword>
<evidence type="ECO:0000256" key="2">
    <source>
        <dbReference type="ARBA" id="ARBA00022448"/>
    </source>
</evidence>
<dbReference type="AlphaFoldDB" id="A0A1H0T326"/>
<dbReference type="InterPro" id="IPR001080">
    <property type="entry name" value="3Fe4S_ferredoxin"/>
</dbReference>
<proteinExistence type="predicted"/>
<sequence length="63" mass="6338">MNAGACVASGLCASIAPDHFALEGVSAVANTPEVEPHDDVIEAAESCPVMAISVTENGRDLLA</sequence>
<keyword evidence="2 8" id="KW-0813">Transport</keyword>
<dbReference type="EMBL" id="FNJB01000009">
    <property type="protein sequence ID" value="SDP47966.1"/>
    <property type="molecule type" value="Genomic_DNA"/>
</dbReference>
<dbReference type="PRINTS" id="PR00352">
    <property type="entry name" value="3FE4SFRDOXIN"/>
</dbReference>
<keyword evidence="3 8" id="KW-0479">Metal-binding</keyword>
<dbReference type="PANTHER" id="PTHR36923:SF3">
    <property type="entry name" value="FERREDOXIN"/>
    <property type="match status" value="1"/>
</dbReference>
<evidence type="ECO:0000256" key="7">
    <source>
        <dbReference type="ARBA" id="ARBA00023291"/>
    </source>
</evidence>
<dbReference type="STRING" id="504798.SAMN05421871_111152"/>
<dbReference type="PANTHER" id="PTHR36923">
    <property type="entry name" value="FERREDOXIN"/>
    <property type="match status" value="1"/>
</dbReference>
<gene>
    <name evidence="9" type="ORF">SAMN05192558_109222</name>
</gene>
<dbReference type="GO" id="GO:0009055">
    <property type="term" value="F:electron transfer activity"/>
    <property type="evidence" value="ECO:0007669"/>
    <property type="project" value="UniProtKB-UniRule"/>
</dbReference>
<keyword evidence="5 8" id="KW-0408">Iron</keyword>
<evidence type="ECO:0000256" key="4">
    <source>
        <dbReference type="ARBA" id="ARBA00022982"/>
    </source>
</evidence>
<dbReference type="GO" id="GO:0051538">
    <property type="term" value="F:3 iron, 4 sulfur cluster binding"/>
    <property type="evidence" value="ECO:0007669"/>
    <property type="project" value="UniProtKB-KW"/>
</dbReference>
<evidence type="ECO:0000256" key="3">
    <source>
        <dbReference type="ARBA" id="ARBA00022723"/>
    </source>
</evidence>
<evidence type="ECO:0000256" key="8">
    <source>
        <dbReference type="RuleBase" id="RU368020"/>
    </source>
</evidence>
<keyword evidence="10" id="KW-1185">Reference proteome</keyword>
<keyword evidence="6 8" id="KW-0411">Iron-sulfur</keyword>
<dbReference type="SUPFAM" id="SSF54862">
    <property type="entry name" value="4Fe-4S ferredoxins"/>
    <property type="match status" value="1"/>
</dbReference>
<dbReference type="Gene3D" id="3.30.70.20">
    <property type="match status" value="1"/>
</dbReference>